<reference evidence="2" key="1">
    <citation type="submission" date="2013-11" db="EMBL/GenBank/DDBJ databases">
        <title>Genome sequence of the fusiform rust pathogen reveals effectors for host alternation and coevolution with pine.</title>
        <authorList>
            <consortium name="DOE Joint Genome Institute"/>
            <person name="Smith K."/>
            <person name="Pendleton A."/>
            <person name="Kubisiak T."/>
            <person name="Anderson C."/>
            <person name="Salamov A."/>
            <person name="Aerts A."/>
            <person name="Riley R."/>
            <person name="Clum A."/>
            <person name="Lindquist E."/>
            <person name="Ence D."/>
            <person name="Campbell M."/>
            <person name="Kronenberg Z."/>
            <person name="Feau N."/>
            <person name="Dhillon B."/>
            <person name="Hamelin R."/>
            <person name="Burleigh J."/>
            <person name="Smith J."/>
            <person name="Yandell M."/>
            <person name="Nelson C."/>
            <person name="Grigoriev I."/>
            <person name="Davis J."/>
        </authorList>
    </citation>
    <scope>NUCLEOTIDE SEQUENCE</scope>
    <source>
        <strain evidence="2">G11</strain>
    </source>
</reference>
<evidence type="ECO:0000313" key="3">
    <source>
        <dbReference type="Proteomes" id="UP000886653"/>
    </source>
</evidence>
<protein>
    <recommendedName>
        <fullName evidence="1">MICOS complex subunit</fullName>
    </recommendedName>
</protein>
<dbReference type="GO" id="GO:0042407">
    <property type="term" value="P:cristae formation"/>
    <property type="evidence" value="ECO:0007669"/>
    <property type="project" value="InterPro"/>
</dbReference>
<keyword evidence="1" id="KW-0472">Membrane</keyword>
<comment type="subcellular location">
    <subcellularLocation>
        <location evidence="1">Mitochondrion inner membrane</location>
    </subcellularLocation>
</comment>
<gene>
    <name evidence="2" type="ORF">CROQUDRAFT_663017</name>
</gene>
<evidence type="ECO:0000313" key="2">
    <source>
        <dbReference type="EMBL" id="KAG0142072.1"/>
    </source>
</evidence>
<keyword evidence="3" id="KW-1185">Reference proteome</keyword>
<organism evidence="2 3">
    <name type="scientific">Cronartium quercuum f. sp. fusiforme G11</name>
    <dbReference type="NCBI Taxonomy" id="708437"/>
    <lineage>
        <taxon>Eukaryota</taxon>
        <taxon>Fungi</taxon>
        <taxon>Dikarya</taxon>
        <taxon>Basidiomycota</taxon>
        <taxon>Pucciniomycotina</taxon>
        <taxon>Pucciniomycetes</taxon>
        <taxon>Pucciniales</taxon>
        <taxon>Coleosporiaceae</taxon>
        <taxon>Cronartium</taxon>
    </lineage>
</organism>
<dbReference type="AlphaFoldDB" id="A0A9P6T7H9"/>
<dbReference type="GO" id="GO:0044284">
    <property type="term" value="C:mitochondrial crista junction"/>
    <property type="evidence" value="ECO:0007669"/>
    <property type="project" value="TreeGrafter"/>
</dbReference>
<keyword evidence="1" id="KW-0999">Mitochondrion inner membrane</keyword>
<dbReference type="GO" id="GO:0061617">
    <property type="term" value="C:MICOS complex"/>
    <property type="evidence" value="ECO:0007669"/>
    <property type="project" value="UniProtKB-UniRule"/>
</dbReference>
<dbReference type="Pfam" id="PF09769">
    <property type="entry name" value="ApoO"/>
    <property type="match status" value="1"/>
</dbReference>
<dbReference type="InterPro" id="IPR033181">
    <property type="entry name" value="Mic26_fungi"/>
</dbReference>
<comment type="function">
    <text evidence="1">Component of the MICOS complex, a large protein complex of the mitochondrial inner membrane that plays crucial roles in the maintenance of crista junctions, inner membrane architecture, and formation of contact sites to the outer membrane.</text>
</comment>
<dbReference type="PANTHER" id="PTHR28268">
    <property type="entry name" value="MICOS SUBUNIT MIC26"/>
    <property type="match status" value="1"/>
</dbReference>
<dbReference type="PANTHER" id="PTHR28268:SF1">
    <property type="entry name" value="MICOS SUBUNIT MIC26"/>
    <property type="match status" value="1"/>
</dbReference>
<proteinExistence type="predicted"/>
<evidence type="ECO:0000256" key="1">
    <source>
        <dbReference type="RuleBase" id="RU363021"/>
    </source>
</evidence>
<dbReference type="Proteomes" id="UP000886653">
    <property type="component" value="Unassembled WGS sequence"/>
</dbReference>
<dbReference type="EMBL" id="MU167361">
    <property type="protein sequence ID" value="KAG0142072.1"/>
    <property type="molecule type" value="Genomic_DNA"/>
</dbReference>
<keyword evidence="1" id="KW-0496">Mitochondrion</keyword>
<sequence>MSSTPSAATHEHSTQHISRFKLPIYDEPSEELVLIKTELPLQAQVRTVRTELEAFRKHLGVGTQNGLERWLEVEKRVSEKVRSLVDEREATPTAALYVAIGTLTGSIVSRRRAFPLRFLSPLAFFLVSSSQFVPHTSQNVKRYVFELQDRHFPGSARLRDQTTARVMEGVEWARALKERVWRRTEEAVRDGSGAVERLSGLKVDSGRRS</sequence>
<comment type="caution">
    <text evidence="2">The sequence shown here is derived from an EMBL/GenBank/DDBJ whole genome shotgun (WGS) entry which is preliminary data.</text>
</comment>
<name>A0A9P6T7H9_9BASI</name>
<comment type="subunit">
    <text evidence="1">Component of the mitochondrial contact site and cristae organizing system (MICOS) complex.</text>
</comment>
<dbReference type="InterPro" id="IPR019166">
    <property type="entry name" value="MIC26/MIC27"/>
</dbReference>
<accession>A0A9P6T7H9</accession>
<dbReference type="OrthoDB" id="2399148at2759"/>